<dbReference type="Proteomes" id="UP000316714">
    <property type="component" value="Unassembled WGS sequence"/>
</dbReference>
<comment type="caution">
    <text evidence="2">The sequence shown here is derived from an EMBL/GenBank/DDBJ whole genome shotgun (WGS) entry which is preliminary data.</text>
</comment>
<protein>
    <submittedName>
        <fullName evidence="2">Uncharacterized protein</fullName>
    </submittedName>
</protein>
<name>A0A5C5VEN6_9BACT</name>
<accession>A0A5C5VEN6</accession>
<organism evidence="2 3">
    <name type="scientific">Posidoniimonas corsicana</name>
    <dbReference type="NCBI Taxonomy" id="1938618"/>
    <lineage>
        <taxon>Bacteria</taxon>
        <taxon>Pseudomonadati</taxon>
        <taxon>Planctomycetota</taxon>
        <taxon>Planctomycetia</taxon>
        <taxon>Pirellulales</taxon>
        <taxon>Lacipirellulaceae</taxon>
        <taxon>Posidoniimonas</taxon>
    </lineage>
</organism>
<keyword evidence="1" id="KW-0812">Transmembrane</keyword>
<keyword evidence="1" id="KW-1133">Transmembrane helix</keyword>
<proteinExistence type="predicted"/>
<evidence type="ECO:0000256" key="1">
    <source>
        <dbReference type="SAM" id="Phobius"/>
    </source>
</evidence>
<feature type="transmembrane region" description="Helical" evidence="1">
    <location>
        <begin position="346"/>
        <end position="368"/>
    </location>
</feature>
<dbReference type="AlphaFoldDB" id="A0A5C5VEN6"/>
<keyword evidence="3" id="KW-1185">Reference proteome</keyword>
<keyword evidence="1" id="KW-0472">Membrane</keyword>
<evidence type="ECO:0000313" key="2">
    <source>
        <dbReference type="EMBL" id="TWT36349.1"/>
    </source>
</evidence>
<gene>
    <name evidence="2" type="ORF">KOR34_12540</name>
</gene>
<reference evidence="2 3" key="1">
    <citation type="submission" date="2019-02" db="EMBL/GenBank/DDBJ databases">
        <title>Deep-cultivation of Planctomycetes and their phenomic and genomic characterization uncovers novel biology.</title>
        <authorList>
            <person name="Wiegand S."/>
            <person name="Jogler M."/>
            <person name="Boedeker C."/>
            <person name="Pinto D."/>
            <person name="Vollmers J."/>
            <person name="Rivas-Marin E."/>
            <person name="Kohn T."/>
            <person name="Peeters S.H."/>
            <person name="Heuer A."/>
            <person name="Rast P."/>
            <person name="Oberbeckmann S."/>
            <person name="Bunk B."/>
            <person name="Jeske O."/>
            <person name="Meyerdierks A."/>
            <person name="Storesund J.E."/>
            <person name="Kallscheuer N."/>
            <person name="Luecker S."/>
            <person name="Lage O.M."/>
            <person name="Pohl T."/>
            <person name="Merkel B.J."/>
            <person name="Hornburger P."/>
            <person name="Mueller R.-W."/>
            <person name="Bruemmer F."/>
            <person name="Labrenz M."/>
            <person name="Spormann A.M."/>
            <person name="Op Den Camp H."/>
            <person name="Overmann J."/>
            <person name="Amann R."/>
            <person name="Jetten M.S.M."/>
            <person name="Mascher T."/>
            <person name="Medema M.H."/>
            <person name="Devos D.P."/>
            <person name="Kaster A.-K."/>
            <person name="Ovreas L."/>
            <person name="Rohde M."/>
            <person name="Galperin M.Y."/>
            <person name="Jogler C."/>
        </authorList>
    </citation>
    <scope>NUCLEOTIDE SEQUENCE [LARGE SCALE GENOMIC DNA]</scope>
    <source>
        <strain evidence="2 3">KOR34</strain>
    </source>
</reference>
<sequence>MAEHADGCKHLISSRSTPCTSTVNCNPSLPLLTSLAVAIFAWPGSCTAENYETVQDAWESRNSKYSTLDIAVSMSEHLASREEYDESELLRGDSRGVERAVGRVWHKLLDNGSEARGMEYRVLFDGTRMHATSHQPVFNYSTGHTRIVDREEAVGDGTLRILNRIQGEAKPLQGVIASGNALSIQTLADFNPLFFLIQPESVIPADLISSVSDVNDDGHLVLTAKNGRIWEVDPHMQYSVVRTFLQTPGGSTSEMLVSYSFDQDHAIWAPTAWTSTSIRDKRVKRLHARVVDCVFNREILPHEFDVVFQAGTLVRAETDSGRGRFYRVGANGEELAPHEQSRSDGWWGPTVFWVSLVGLVVTIVSVVLRHRRSESR</sequence>
<evidence type="ECO:0000313" key="3">
    <source>
        <dbReference type="Proteomes" id="UP000316714"/>
    </source>
</evidence>
<dbReference type="EMBL" id="SIHJ01000001">
    <property type="protein sequence ID" value="TWT36349.1"/>
    <property type="molecule type" value="Genomic_DNA"/>
</dbReference>